<evidence type="ECO:0000313" key="2">
    <source>
        <dbReference type="WBParaSite" id="Hba_01107"/>
    </source>
</evidence>
<dbReference type="WBParaSite" id="Hba_01107">
    <property type="protein sequence ID" value="Hba_01107"/>
    <property type="gene ID" value="Hba_01107"/>
</dbReference>
<dbReference type="Proteomes" id="UP000095283">
    <property type="component" value="Unplaced"/>
</dbReference>
<reference evidence="2" key="1">
    <citation type="submission" date="2016-11" db="UniProtKB">
        <authorList>
            <consortium name="WormBaseParasite"/>
        </authorList>
    </citation>
    <scope>IDENTIFICATION</scope>
</reference>
<accession>A0A1I7W8Y0</accession>
<name>A0A1I7W8Y0_HETBA</name>
<dbReference type="AlphaFoldDB" id="A0A1I7W8Y0"/>
<protein>
    <submittedName>
        <fullName evidence="2">Transposase</fullName>
    </submittedName>
</protein>
<evidence type="ECO:0000313" key="1">
    <source>
        <dbReference type="Proteomes" id="UP000095283"/>
    </source>
</evidence>
<sequence length="79" mass="8833">MCNPAEVRNRLRWGFGYSRHKSQRTEPTVSLDVIGHALLSRGLCPRALMSRGLCISAQLPHLFREKCGVFLDSSEAFGT</sequence>
<proteinExistence type="predicted"/>
<keyword evidence="1" id="KW-1185">Reference proteome</keyword>
<organism evidence="1 2">
    <name type="scientific">Heterorhabditis bacteriophora</name>
    <name type="common">Entomopathogenic nematode worm</name>
    <dbReference type="NCBI Taxonomy" id="37862"/>
    <lineage>
        <taxon>Eukaryota</taxon>
        <taxon>Metazoa</taxon>
        <taxon>Ecdysozoa</taxon>
        <taxon>Nematoda</taxon>
        <taxon>Chromadorea</taxon>
        <taxon>Rhabditida</taxon>
        <taxon>Rhabditina</taxon>
        <taxon>Rhabditomorpha</taxon>
        <taxon>Strongyloidea</taxon>
        <taxon>Heterorhabditidae</taxon>
        <taxon>Heterorhabditis</taxon>
    </lineage>
</organism>